<dbReference type="AlphaFoldDB" id="A0A0F7SXU1"/>
<sequence length="379" mass="42062">MSGSINISLPDYPPEFTSLRNSNSVIELPEDLISPDFRPLPPREPFPEDRWQKPIPIEPTYTRRIVNIYQDPPGWTSRLPSPMLLAVLSGIIIGARKGGRMASYRFAAENSHRKPETLNGWYFYKKQKNYYVILNTVRSAIAYAARYSAFTFTLITLEASFEKIYPTFRSWGQPPLDKSITLPPADPSAHLNGFATIDLNEKTFWTDVPFEIDGVVDRKLVFSRLASGALAGGLLVGALARWYRFHPPTIRKIIFWGTVTGISHSAAVMFIEREKAREASISSSTISSSEPAPVTSSMSTSTLPSPIPPNFESTLQSTSLAIDSSASPPSALIHKTGDTDRDFSESQLKVPSDSPDESSGEQNQTKKSWFARLKGVLRA</sequence>
<dbReference type="PANTHER" id="PTHR37852:SF1">
    <property type="entry name" value="HIG1 DOMAIN-CONTAINING PROTEIN"/>
    <property type="match status" value="1"/>
</dbReference>
<dbReference type="EMBL" id="LN483332">
    <property type="protein sequence ID" value="CED85574.1"/>
    <property type="molecule type" value="Genomic_DNA"/>
</dbReference>
<evidence type="ECO:0000256" key="1">
    <source>
        <dbReference type="SAM" id="MobiDB-lite"/>
    </source>
</evidence>
<feature type="compositionally biased region" description="Low complexity" evidence="1">
    <location>
        <begin position="281"/>
        <end position="304"/>
    </location>
</feature>
<dbReference type="PANTHER" id="PTHR37852">
    <property type="entry name" value="YALI0B21208P"/>
    <property type="match status" value="1"/>
</dbReference>
<evidence type="ECO:0000313" key="2">
    <source>
        <dbReference type="EMBL" id="CED85574.1"/>
    </source>
</evidence>
<protein>
    <submittedName>
        <fullName evidence="2">Uncharacterized protein</fullName>
    </submittedName>
</protein>
<feature type="compositionally biased region" description="Basic and acidic residues" evidence="1">
    <location>
        <begin position="335"/>
        <end position="344"/>
    </location>
</feature>
<feature type="region of interest" description="Disordered" evidence="1">
    <location>
        <begin position="322"/>
        <end position="369"/>
    </location>
</feature>
<reference evidence="2" key="1">
    <citation type="submission" date="2014-08" db="EMBL/GenBank/DDBJ databases">
        <authorList>
            <person name="Sharma Rahul"/>
            <person name="Thines Marco"/>
        </authorList>
    </citation>
    <scope>NUCLEOTIDE SEQUENCE</scope>
</reference>
<accession>A0A0F7SXU1</accession>
<proteinExistence type="predicted"/>
<feature type="region of interest" description="Disordered" evidence="1">
    <location>
        <begin position="281"/>
        <end position="310"/>
    </location>
</feature>
<organism evidence="2">
    <name type="scientific">Phaffia rhodozyma</name>
    <name type="common">Yeast</name>
    <name type="synonym">Xanthophyllomyces dendrorhous</name>
    <dbReference type="NCBI Taxonomy" id="264483"/>
    <lineage>
        <taxon>Eukaryota</taxon>
        <taxon>Fungi</taxon>
        <taxon>Dikarya</taxon>
        <taxon>Basidiomycota</taxon>
        <taxon>Agaricomycotina</taxon>
        <taxon>Tremellomycetes</taxon>
        <taxon>Cystofilobasidiales</taxon>
        <taxon>Mrakiaceae</taxon>
        <taxon>Phaffia</taxon>
    </lineage>
</organism>
<name>A0A0F7SXU1_PHARH</name>